<dbReference type="PANTHER" id="PTHR33747:SF1">
    <property type="entry name" value="ADENYLATE CYCLASE-ASSOCIATED CAP C-TERMINAL DOMAIN-CONTAINING PROTEIN"/>
    <property type="match status" value="1"/>
</dbReference>
<dbReference type="AlphaFoldDB" id="A0A285IUM7"/>
<name>A0A285IUM7_9GAMM</name>
<evidence type="ECO:0000313" key="2">
    <source>
        <dbReference type="EMBL" id="SNY50641.1"/>
    </source>
</evidence>
<evidence type="ECO:0000259" key="1">
    <source>
        <dbReference type="Pfam" id="PF17775"/>
    </source>
</evidence>
<dbReference type="Gene3D" id="3.10.450.50">
    <property type="match status" value="1"/>
</dbReference>
<proteinExistence type="predicted"/>
<accession>A0A285IUM7</accession>
<dbReference type="InterPro" id="IPR004027">
    <property type="entry name" value="SEC_C_motif"/>
</dbReference>
<dbReference type="Pfam" id="PF02810">
    <property type="entry name" value="SEC-C"/>
    <property type="match status" value="1"/>
</dbReference>
<evidence type="ECO:0000313" key="3">
    <source>
        <dbReference type="Proteomes" id="UP000219353"/>
    </source>
</evidence>
<reference evidence="3" key="1">
    <citation type="submission" date="2017-09" db="EMBL/GenBank/DDBJ databases">
        <authorList>
            <person name="Varghese N."/>
            <person name="Submissions S."/>
        </authorList>
    </citation>
    <scope>NUCLEOTIDE SEQUENCE [LARGE SCALE GENOMIC DNA]</scope>
    <source>
        <strain evidence="3">CGMCC 1.12461</strain>
    </source>
</reference>
<gene>
    <name evidence="2" type="ORF">SAMN06297280_1634</name>
</gene>
<dbReference type="PANTHER" id="PTHR33747">
    <property type="entry name" value="UPF0225 PROTEIN SCO1677"/>
    <property type="match status" value="1"/>
</dbReference>
<feature type="domain" description="YchJ-like middle NTF2-like" evidence="1">
    <location>
        <begin position="28"/>
        <end position="127"/>
    </location>
</feature>
<protein>
    <submittedName>
        <fullName evidence="2">SEC-C motif-containing protein</fullName>
    </submittedName>
</protein>
<dbReference type="EMBL" id="OBEB01000003">
    <property type="protein sequence ID" value="SNY50641.1"/>
    <property type="molecule type" value="Genomic_DNA"/>
</dbReference>
<dbReference type="InterPro" id="IPR048469">
    <property type="entry name" value="YchJ-like_M"/>
</dbReference>
<organism evidence="2 3">
    <name type="scientific">Arsukibacterium tuosuense</name>
    <dbReference type="NCBI Taxonomy" id="1323745"/>
    <lineage>
        <taxon>Bacteria</taxon>
        <taxon>Pseudomonadati</taxon>
        <taxon>Pseudomonadota</taxon>
        <taxon>Gammaproteobacteria</taxon>
        <taxon>Chromatiales</taxon>
        <taxon>Chromatiaceae</taxon>
        <taxon>Arsukibacterium</taxon>
    </lineage>
</organism>
<dbReference type="InterPro" id="IPR032710">
    <property type="entry name" value="NTF2-like_dom_sf"/>
</dbReference>
<dbReference type="SUPFAM" id="SSF54427">
    <property type="entry name" value="NTF2-like"/>
    <property type="match status" value="1"/>
</dbReference>
<dbReference type="SUPFAM" id="SSF103642">
    <property type="entry name" value="Sec-C motif"/>
    <property type="match status" value="1"/>
</dbReference>
<dbReference type="Pfam" id="PF17775">
    <property type="entry name" value="YchJ_M-like"/>
    <property type="match status" value="1"/>
</dbReference>
<keyword evidence="3" id="KW-1185">Reference proteome</keyword>
<sequence>MNCYCCSGLLFSKCCQPLLEGTATADSCLQLMRSRYSAYCSKNIEYIFQSYHPEQREANSKAQIEEFADTVHFVGLTISDWSQSQAPLHGDSGSVSFVARYIFSNKLETLTEKSRFTLNDRWYYYDGEIAASTVLNIGRNDRCPCGSGKKFKQCIVHLLSGSILTTPS</sequence>
<dbReference type="Proteomes" id="UP000219353">
    <property type="component" value="Unassembled WGS sequence"/>
</dbReference>